<dbReference type="NCBIfam" id="TIGR04222">
    <property type="entry name" value="near_uncomplex"/>
    <property type="match status" value="1"/>
</dbReference>
<feature type="compositionally biased region" description="Gly residues" evidence="1">
    <location>
        <begin position="299"/>
        <end position="310"/>
    </location>
</feature>
<dbReference type="AlphaFoldDB" id="A0A7W7CCG6"/>
<evidence type="ECO:0000256" key="1">
    <source>
        <dbReference type="SAM" id="MobiDB-lite"/>
    </source>
</evidence>
<feature type="compositionally biased region" description="Low complexity" evidence="1">
    <location>
        <begin position="273"/>
        <end position="298"/>
    </location>
</feature>
<dbReference type="EMBL" id="JACHMH010000001">
    <property type="protein sequence ID" value="MBB4676999.1"/>
    <property type="molecule type" value="Genomic_DNA"/>
</dbReference>
<comment type="caution">
    <text evidence="3">The sequence shown here is derived from an EMBL/GenBank/DDBJ whole genome shotgun (WGS) entry which is preliminary data.</text>
</comment>
<proteinExistence type="predicted"/>
<feature type="transmembrane region" description="Helical" evidence="2">
    <location>
        <begin position="12"/>
        <end position="30"/>
    </location>
</feature>
<keyword evidence="2" id="KW-0472">Membrane</keyword>
<accession>A0A7W7CCG6</accession>
<keyword evidence="4" id="KW-1185">Reference proteome</keyword>
<keyword evidence="2" id="KW-0812">Transmembrane</keyword>
<dbReference type="Proteomes" id="UP000533598">
    <property type="component" value="Unassembled WGS sequence"/>
</dbReference>
<feature type="transmembrane region" description="Helical" evidence="2">
    <location>
        <begin position="176"/>
        <end position="196"/>
    </location>
</feature>
<evidence type="ECO:0000313" key="4">
    <source>
        <dbReference type="Proteomes" id="UP000533598"/>
    </source>
</evidence>
<feature type="transmembrane region" description="Helical" evidence="2">
    <location>
        <begin position="228"/>
        <end position="248"/>
    </location>
</feature>
<dbReference type="InterPro" id="IPR026467">
    <property type="entry name" value="Ser/Gly_Cys_C_dom"/>
</dbReference>
<dbReference type="RefSeq" id="WP_185002845.1">
    <property type="nucleotide sequence ID" value="NZ_BAAAUI010000002.1"/>
</dbReference>
<feature type="transmembrane region" description="Helical" evidence="2">
    <location>
        <begin position="146"/>
        <end position="164"/>
    </location>
</feature>
<feature type="transmembrane region" description="Helical" evidence="2">
    <location>
        <begin position="51"/>
        <end position="70"/>
    </location>
</feature>
<gene>
    <name evidence="3" type="ORF">HNR67_003117</name>
</gene>
<sequence>MTETWGLTGPQFLLLYGAGMLVSIVVAVWARRSSRRGRHGPPVGRLSPDDIAYLAGGGAQVVLAAVARMLEHNMVRASRDGTLTVTRVLPQHPLDREIVAMLNRSHTGTTRLRWLRDKYKNHKLVGQVRNRLISLGLVVPQGSQRVGKVIGAATFGVLFMIGVARHSAGNASGKPVGYLTLLLTVTVLLAGLALWWPGARLTFTGAETLKKLSGRIRQRSTTTDQGDLVLVGSAAAFLVAVGGVAAFPDEDVSQALAMPTAGSGGWFSGSSGGSSSSSGSSSCSTGSSSSSCSSSSSDSGGGGGGGGCGG</sequence>
<evidence type="ECO:0000256" key="2">
    <source>
        <dbReference type="SAM" id="Phobius"/>
    </source>
</evidence>
<organism evidence="3 4">
    <name type="scientific">Crossiella cryophila</name>
    <dbReference type="NCBI Taxonomy" id="43355"/>
    <lineage>
        <taxon>Bacteria</taxon>
        <taxon>Bacillati</taxon>
        <taxon>Actinomycetota</taxon>
        <taxon>Actinomycetes</taxon>
        <taxon>Pseudonocardiales</taxon>
        <taxon>Pseudonocardiaceae</taxon>
        <taxon>Crossiella</taxon>
    </lineage>
</organism>
<keyword evidence="2" id="KW-1133">Transmembrane helix</keyword>
<reference evidence="3 4" key="1">
    <citation type="submission" date="2020-08" db="EMBL/GenBank/DDBJ databases">
        <title>Sequencing the genomes of 1000 actinobacteria strains.</title>
        <authorList>
            <person name="Klenk H.-P."/>
        </authorList>
    </citation>
    <scope>NUCLEOTIDE SEQUENCE [LARGE SCALE GENOMIC DNA]</scope>
    <source>
        <strain evidence="3 4">DSM 44230</strain>
    </source>
</reference>
<name>A0A7W7CCG6_9PSEU</name>
<protein>
    <submittedName>
        <fullName evidence="3">Uncharacterized protein (TIGR04222 family)</fullName>
    </submittedName>
</protein>
<evidence type="ECO:0000313" key="3">
    <source>
        <dbReference type="EMBL" id="MBB4676999.1"/>
    </source>
</evidence>
<feature type="region of interest" description="Disordered" evidence="1">
    <location>
        <begin position="268"/>
        <end position="310"/>
    </location>
</feature>